<dbReference type="InterPro" id="IPR054168">
    <property type="entry name" value="PG_1098_Fer"/>
</dbReference>
<protein>
    <recommendedName>
        <fullName evidence="5">THUMP-like domain-containing protein</fullName>
    </recommendedName>
</protein>
<evidence type="ECO:0000259" key="1">
    <source>
        <dbReference type="Pfam" id="PF18096"/>
    </source>
</evidence>
<evidence type="ECO:0008006" key="5">
    <source>
        <dbReference type="Google" id="ProtNLM"/>
    </source>
</evidence>
<evidence type="ECO:0000313" key="4">
    <source>
        <dbReference type="Proteomes" id="UP000644147"/>
    </source>
</evidence>
<dbReference type="Gene3D" id="1.10.10.1110">
    <property type="entry name" value="Methyltransferase PG1098, N-terminal domain"/>
    <property type="match status" value="1"/>
</dbReference>
<gene>
    <name evidence="3" type="ORF">I5M27_00110</name>
</gene>
<dbReference type="RefSeq" id="WP_200504002.1">
    <property type="nucleotide sequence ID" value="NZ_JAEHFX010000001.1"/>
</dbReference>
<feature type="domain" description="PG-1098 ferredoxin-like" evidence="2">
    <location>
        <begin position="280"/>
        <end position="323"/>
    </location>
</feature>
<keyword evidence="4" id="KW-1185">Reference proteome</keyword>
<dbReference type="Gene3D" id="3.40.50.150">
    <property type="entry name" value="Vaccinia Virus protein VP39"/>
    <property type="match status" value="1"/>
</dbReference>
<dbReference type="EMBL" id="JAEHFX010000001">
    <property type="protein sequence ID" value="MBK0401366.1"/>
    <property type="molecule type" value="Genomic_DNA"/>
</dbReference>
<accession>A0ABS1BW94</accession>
<proteinExistence type="predicted"/>
<feature type="domain" description="THUMP-like" evidence="1">
    <location>
        <begin position="324"/>
        <end position="394"/>
    </location>
</feature>
<comment type="caution">
    <text evidence="3">The sequence shown here is derived from an EMBL/GenBank/DDBJ whole genome shotgun (WGS) entry which is preliminary data.</text>
</comment>
<evidence type="ECO:0000313" key="3">
    <source>
        <dbReference type="EMBL" id="MBK0401366.1"/>
    </source>
</evidence>
<organism evidence="3 4">
    <name type="scientific">Adhaeribacter terrigena</name>
    <dbReference type="NCBI Taxonomy" id="2793070"/>
    <lineage>
        <taxon>Bacteria</taxon>
        <taxon>Pseudomonadati</taxon>
        <taxon>Bacteroidota</taxon>
        <taxon>Cytophagia</taxon>
        <taxon>Cytophagales</taxon>
        <taxon>Hymenobacteraceae</taxon>
        <taxon>Adhaeribacter</taxon>
    </lineage>
</organism>
<sequence>MALQPFSAEARAFLEQNKAADPAGLMLQAKRFPGLPVAELVQQIQARQKAKTKLPGWAENFDLIFPANLSVEQASSELTAQFKARLVSGEILVDLTGGFGVDVFYFAQQFRQVYHVEQNETLSETVAFNFEKLGVKNVTFLAQNATVFLENLKQTADVIYLDPARRGAANQKVHLLEDCEPDVLQMLPALLAKSRSVLLKTSPMLDIDRAVQQLKNVERLWVIAVENECKEVLYQIGQTENPDPEITAVNLNPKTETASFSFRKNNEESAEVRYSEPLEFIYEPNAAIMKAGAFRQIADRFGLKKLHRNSHLYTSENLVADFPGRSFRLKTVAKYNKKVLQGLISEKKANITVRNFPETVAQIRQKTGLKEGGDLYLFATTDMHQQPVVLICEKAG</sequence>
<dbReference type="CDD" id="cd02440">
    <property type="entry name" value="AdoMet_MTases"/>
    <property type="match status" value="1"/>
</dbReference>
<dbReference type="InterPro" id="IPR029063">
    <property type="entry name" value="SAM-dependent_MTases_sf"/>
</dbReference>
<name>A0ABS1BW94_9BACT</name>
<dbReference type="SUPFAM" id="SSF53335">
    <property type="entry name" value="S-adenosyl-L-methionine-dependent methyltransferases"/>
    <property type="match status" value="1"/>
</dbReference>
<evidence type="ECO:0000259" key="2">
    <source>
        <dbReference type="Pfam" id="PF22013"/>
    </source>
</evidence>
<dbReference type="Pfam" id="PF22013">
    <property type="entry name" value="PG_1098_Fer"/>
    <property type="match status" value="1"/>
</dbReference>
<dbReference type="Proteomes" id="UP000644147">
    <property type="component" value="Unassembled WGS sequence"/>
</dbReference>
<dbReference type="InterPro" id="IPR041497">
    <property type="entry name" value="Thump-like"/>
</dbReference>
<reference evidence="3 4" key="1">
    <citation type="submission" date="2020-12" db="EMBL/GenBank/DDBJ databases">
        <title>Bacterial novel species Adhaeribacter sp. BT258 isolated from soil.</title>
        <authorList>
            <person name="Jung H.-Y."/>
        </authorList>
    </citation>
    <scope>NUCLEOTIDE SEQUENCE [LARGE SCALE GENOMIC DNA]</scope>
    <source>
        <strain evidence="3 4">BT258</strain>
    </source>
</reference>
<dbReference type="Pfam" id="PF18096">
    <property type="entry name" value="Thump_like"/>
    <property type="match status" value="1"/>
</dbReference>